<protein>
    <submittedName>
        <fullName evidence="3">Deacetylase</fullName>
    </submittedName>
</protein>
<evidence type="ECO:0000313" key="3">
    <source>
        <dbReference type="EMBL" id="ANG63044.1"/>
    </source>
</evidence>
<organism evidence="3 4">
    <name type="scientific">Marinobacterium aestuarii</name>
    <dbReference type="NCBI Taxonomy" id="1821621"/>
    <lineage>
        <taxon>Bacteria</taxon>
        <taxon>Pseudomonadati</taxon>
        <taxon>Pseudomonadota</taxon>
        <taxon>Gammaproteobacteria</taxon>
        <taxon>Oceanospirillales</taxon>
        <taxon>Oceanospirillaceae</taxon>
        <taxon>Marinobacterium</taxon>
    </lineage>
</organism>
<dbReference type="GO" id="GO:0004407">
    <property type="term" value="F:histone deacetylase activity"/>
    <property type="evidence" value="ECO:0007669"/>
    <property type="project" value="TreeGrafter"/>
</dbReference>
<dbReference type="STRING" id="1821621.A8C75_11545"/>
<dbReference type="InterPro" id="IPR023696">
    <property type="entry name" value="Ureohydrolase_dom_sf"/>
</dbReference>
<dbReference type="RefSeq" id="WP_067382270.1">
    <property type="nucleotide sequence ID" value="NZ_CP015839.1"/>
</dbReference>
<dbReference type="Gene3D" id="3.40.800.20">
    <property type="entry name" value="Histone deacetylase domain"/>
    <property type="match status" value="1"/>
</dbReference>
<name>A0A1A9EY25_9GAMM</name>
<proteinExistence type="inferred from homology"/>
<dbReference type="CDD" id="cd11599">
    <property type="entry name" value="HDAC_classII_2"/>
    <property type="match status" value="1"/>
</dbReference>
<dbReference type="GO" id="GO:0040029">
    <property type="term" value="P:epigenetic regulation of gene expression"/>
    <property type="evidence" value="ECO:0007669"/>
    <property type="project" value="TreeGrafter"/>
</dbReference>
<dbReference type="PANTHER" id="PTHR10625:SF10">
    <property type="entry name" value="HISTONE DEACETYLASE HDAC1"/>
    <property type="match status" value="1"/>
</dbReference>
<dbReference type="AlphaFoldDB" id="A0A1A9EY25"/>
<dbReference type="InterPro" id="IPR037138">
    <property type="entry name" value="His_deacetylse_dom_sf"/>
</dbReference>
<dbReference type="EMBL" id="CP015839">
    <property type="protein sequence ID" value="ANG63044.1"/>
    <property type="molecule type" value="Genomic_DNA"/>
</dbReference>
<sequence>MTTAYISHIDCELHEMGAGHPESPQRLQAISAELGVSGLLDRLECLRPDAASHDQLALAHPRNYIRELEALHPQQGHNYADPDTALNPHSLRAARLAAGAVLLGTQQILSGACQNAFCAVRPPGHHAEQASAMGFCLFNNVALGVEWALNQSDIERVAVLDFDVHHGNGTVDIFKDRPEVLVCSSFQYPFYPFRYQDIRRPNIVHTPLAAGTASSAFRHAIEQAWLPALAEHRPDMIFISAGFDAHRDDPLGQLQLTDADFHWITGLIGEAASRYAGGRILSVLEGGYNLKALGRSAAAHVQALLEAR</sequence>
<evidence type="ECO:0000256" key="1">
    <source>
        <dbReference type="ARBA" id="ARBA00005947"/>
    </source>
</evidence>
<dbReference type="Pfam" id="PF00850">
    <property type="entry name" value="Hist_deacetyl"/>
    <property type="match status" value="1"/>
</dbReference>
<dbReference type="PANTHER" id="PTHR10625">
    <property type="entry name" value="HISTONE DEACETYLASE HDAC1-RELATED"/>
    <property type="match status" value="1"/>
</dbReference>
<evidence type="ECO:0000313" key="4">
    <source>
        <dbReference type="Proteomes" id="UP000078070"/>
    </source>
</evidence>
<dbReference type="OrthoDB" id="9808367at2"/>
<dbReference type="KEGG" id="mars:A8C75_11545"/>
<dbReference type="InterPro" id="IPR023801">
    <property type="entry name" value="His_deacetylse_dom"/>
</dbReference>
<dbReference type="InterPro" id="IPR000286">
    <property type="entry name" value="HDACs"/>
</dbReference>
<feature type="domain" description="Histone deacetylase" evidence="2">
    <location>
        <begin position="20"/>
        <end position="304"/>
    </location>
</feature>
<gene>
    <name evidence="3" type="ORF">A8C75_11545</name>
</gene>
<dbReference type="Proteomes" id="UP000078070">
    <property type="component" value="Chromosome"/>
</dbReference>
<dbReference type="SUPFAM" id="SSF52768">
    <property type="entry name" value="Arginase/deacetylase"/>
    <property type="match status" value="1"/>
</dbReference>
<keyword evidence="4" id="KW-1185">Reference proteome</keyword>
<reference evidence="3 4" key="2">
    <citation type="journal article" date="2018" name="Int. J. Syst. Evol. Microbiol.">
        <title>Marinobacterium aestuarii sp. nov., a benzene-degrading marine bacterium isolated from estuary sediment.</title>
        <authorList>
            <person name="Bae S.S."/>
            <person name="Jung J."/>
            <person name="Chung D."/>
            <person name="Baek K."/>
        </authorList>
    </citation>
    <scope>NUCLEOTIDE SEQUENCE [LARGE SCALE GENOMIC DNA]</scope>
    <source>
        <strain evidence="3 4">ST58-10</strain>
    </source>
</reference>
<comment type="similarity">
    <text evidence="1">Belongs to the histone deacetylase family.</text>
</comment>
<reference evidence="4" key="1">
    <citation type="submission" date="2016-05" db="EMBL/GenBank/DDBJ databases">
        <authorList>
            <person name="Baek K."/>
            <person name="Yang S.-J."/>
        </authorList>
    </citation>
    <scope>NUCLEOTIDE SEQUENCE [LARGE SCALE GENOMIC DNA]</scope>
    <source>
        <strain evidence="4">ST58-10</strain>
    </source>
</reference>
<dbReference type="PRINTS" id="PR01270">
    <property type="entry name" value="HDASUPER"/>
</dbReference>
<evidence type="ECO:0000259" key="2">
    <source>
        <dbReference type="Pfam" id="PF00850"/>
    </source>
</evidence>
<accession>A0A1A9EY25</accession>